<dbReference type="Pfam" id="PF03953">
    <property type="entry name" value="Tubulin_C"/>
    <property type="match status" value="1"/>
</dbReference>
<comment type="similarity">
    <text evidence="1">Belongs to the tubulin family.</text>
</comment>
<sequence>DLTEFQTNLVPYPRIHFPLATYAPIISAEKAYHEQLTVAEITNAVFEPANQMVKCDPRHG</sequence>
<dbReference type="GO" id="GO:0007017">
    <property type="term" value="P:microtubule-based process"/>
    <property type="evidence" value="ECO:0007669"/>
    <property type="project" value="InterPro"/>
</dbReference>
<evidence type="ECO:0000313" key="9">
    <source>
        <dbReference type="Proteomes" id="UP000681720"/>
    </source>
</evidence>
<dbReference type="SUPFAM" id="SSF55307">
    <property type="entry name" value="Tubulin C-terminal domain-like"/>
    <property type="match status" value="1"/>
</dbReference>
<reference evidence="8" key="1">
    <citation type="submission" date="2021-02" db="EMBL/GenBank/DDBJ databases">
        <authorList>
            <person name="Nowell W R."/>
        </authorList>
    </citation>
    <scope>NUCLEOTIDE SEQUENCE</scope>
</reference>
<evidence type="ECO:0000256" key="3">
    <source>
        <dbReference type="ARBA" id="ARBA00022741"/>
    </source>
</evidence>
<dbReference type="PANTHER" id="PTHR11588">
    <property type="entry name" value="TUBULIN"/>
    <property type="match status" value="1"/>
</dbReference>
<keyword evidence="4" id="KW-0342">GTP-binding</keyword>
<evidence type="ECO:0000256" key="2">
    <source>
        <dbReference type="ARBA" id="ARBA00022701"/>
    </source>
</evidence>
<accession>A0A8S3D0A7</accession>
<organism evidence="8 9">
    <name type="scientific">Rotaria magnacalcarata</name>
    <dbReference type="NCBI Taxonomy" id="392030"/>
    <lineage>
        <taxon>Eukaryota</taxon>
        <taxon>Metazoa</taxon>
        <taxon>Spiralia</taxon>
        <taxon>Gnathifera</taxon>
        <taxon>Rotifera</taxon>
        <taxon>Eurotatoria</taxon>
        <taxon>Bdelloidea</taxon>
        <taxon>Philodinida</taxon>
        <taxon>Philodinidae</taxon>
        <taxon>Rotaria</taxon>
    </lineage>
</organism>
<feature type="domain" description="Tubulin/FtsZ 2-layer sandwich" evidence="5">
    <location>
        <begin position="13"/>
        <end position="60"/>
    </location>
</feature>
<protein>
    <recommendedName>
        <fullName evidence="5">Tubulin/FtsZ 2-layer sandwich domain-containing protein</fullName>
    </recommendedName>
</protein>
<evidence type="ECO:0000259" key="5">
    <source>
        <dbReference type="Pfam" id="PF03953"/>
    </source>
</evidence>
<dbReference type="InterPro" id="IPR008280">
    <property type="entry name" value="Tub_FtsZ_C"/>
</dbReference>
<dbReference type="Proteomes" id="UP000681720">
    <property type="component" value="Unassembled WGS sequence"/>
</dbReference>
<keyword evidence="3" id="KW-0547">Nucleotide-binding</keyword>
<dbReference type="Proteomes" id="UP000681967">
    <property type="component" value="Unassembled WGS sequence"/>
</dbReference>
<evidence type="ECO:0000313" key="8">
    <source>
        <dbReference type="EMBL" id="CAF4936766.1"/>
    </source>
</evidence>
<gene>
    <name evidence="7" type="ORF">BYL167_LOCUS46371</name>
    <name evidence="6" type="ORF">GIL414_LOCUS40184</name>
    <name evidence="8" type="ORF">GIL414_LOCUS53605</name>
</gene>
<dbReference type="InterPro" id="IPR036525">
    <property type="entry name" value="Tubulin/FtsZ_GTPase_sf"/>
</dbReference>
<keyword evidence="2" id="KW-0493">Microtubule</keyword>
<dbReference type="GO" id="GO:0005525">
    <property type="term" value="F:GTP binding"/>
    <property type="evidence" value="ECO:0007669"/>
    <property type="project" value="UniProtKB-KW"/>
</dbReference>
<evidence type="ECO:0000256" key="4">
    <source>
        <dbReference type="ARBA" id="ARBA00023134"/>
    </source>
</evidence>
<name>A0A8S3D0A7_9BILA</name>
<comment type="caution">
    <text evidence="8">The sequence shown here is derived from an EMBL/GenBank/DDBJ whole genome shotgun (WGS) entry which is preliminary data.</text>
</comment>
<proteinExistence type="inferred from homology"/>
<dbReference type="EMBL" id="CAJOBH010131118">
    <property type="protein sequence ID" value="CAF4757673.1"/>
    <property type="molecule type" value="Genomic_DNA"/>
</dbReference>
<dbReference type="Gene3D" id="3.40.50.1440">
    <property type="entry name" value="Tubulin/FtsZ, GTPase domain"/>
    <property type="match status" value="1"/>
</dbReference>
<feature type="non-terminal residue" evidence="8">
    <location>
        <position position="1"/>
    </location>
</feature>
<dbReference type="InterPro" id="IPR000217">
    <property type="entry name" value="Tubulin"/>
</dbReference>
<evidence type="ECO:0000313" key="7">
    <source>
        <dbReference type="EMBL" id="CAF4757673.1"/>
    </source>
</evidence>
<dbReference type="EMBL" id="CAJOBJ010110789">
    <property type="protein sequence ID" value="CAF4630401.1"/>
    <property type="molecule type" value="Genomic_DNA"/>
</dbReference>
<evidence type="ECO:0000313" key="6">
    <source>
        <dbReference type="EMBL" id="CAF4630401.1"/>
    </source>
</evidence>
<feature type="non-terminal residue" evidence="8">
    <location>
        <position position="60"/>
    </location>
</feature>
<dbReference type="FunFam" id="3.30.1330.20:FF:000022">
    <property type="entry name" value="Tubulin alpha chain"/>
    <property type="match status" value="1"/>
</dbReference>
<dbReference type="AlphaFoldDB" id="A0A8S3D0A7"/>
<dbReference type="GO" id="GO:0005874">
    <property type="term" value="C:microtubule"/>
    <property type="evidence" value="ECO:0007669"/>
    <property type="project" value="UniProtKB-KW"/>
</dbReference>
<dbReference type="InterPro" id="IPR018316">
    <property type="entry name" value="Tubulin/FtsZ_2-layer-sand-dom"/>
</dbReference>
<evidence type="ECO:0000256" key="1">
    <source>
        <dbReference type="ARBA" id="ARBA00009636"/>
    </source>
</evidence>
<dbReference type="EMBL" id="CAJOBJ010186130">
    <property type="protein sequence ID" value="CAF4936766.1"/>
    <property type="molecule type" value="Genomic_DNA"/>
</dbReference>